<proteinExistence type="predicted"/>
<keyword evidence="1" id="KW-0732">Signal</keyword>
<dbReference type="AlphaFoldDB" id="A0AAE3WBU4"/>
<keyword evidence="3" id="KW-1185">Reference proteome</keyword>
<evidence type="ECO:0000256" key="1">
    <source>
        <dbReference type="SAM" id="SignalP"/>
    </source>
</evidence>
<feature type="chain" id="PRO_5042161918" evidence="1">
    <location>
        <begin position="23"/>
        <end position="509"/>
    </location>
</feature>
<protein>
    <submittedName>
        <fullName evidence="2">DUF2125 domain-containing protein</fullName>
    </submittedName>
</protein>
<dbReference type="EMBL" id="JANHAX010000002">
    <property type="protein sequence ID" value="MDQ2089832.1"/>
    <property type="molecule type" value="Genomic_DNA"/>
</dbReference>
<comment type="caution">
    <text evidence="2">The sequence shown here is derived from an EMBL/GenBank/DDBJ whole genome shotgun (WGS) entry which is preliminary data.</text>
</comment>
<reference evidence="2" key="1">
    <citation type="submission" date="2022-07" db="EMBL/GenBank/DDBJ databases">
        <authorList>
            <person name="Otstavnykh N."/>
            <person name="Isaeva M."/>
            <person name="Bystritskaya E."/>
        </authorList>
    </citation>
    <scope>NUCLEOTIDE SEQUENCE</scope>
    <source>
        <strain evidence="2">KCTC 52189</strain>
    </source>
</reference>
<organism evidence="2 3">
    <name type="scientific">Marimonas arenosa</name>
    <dbReference type="NCBI Taxonomy" id="1795305"/>
    <lineage>
        <taxon>Bacteria</taxon>
        <taxon>Pseudomonadati</taxon>
        <taxon>Pseudomonadota</taxon>
        <taxon>Alphaproteobacteria</taxon>
        <taxon>Rhodobacterales</taxon>
        <taxon>Paracoccaceae</taxon>
        <taxon>Marimonas</taxon>
    </lineage>
</organism>
<reference evidence="2" key="2">
    <citation type="submission" date="2023-02" db="EMBL/GenBank/DDBJ databases">
        <title>'Rhodoalgimonas zhirmunskyi' gen. nov., isolated from a red alga.</title>
        <authorList>
            <person name="Nedashkovskaya O.I."/>
            <person name="Otstavnykh N.Y."/>
            <person name="Bystritskaya E.P."/>
            <person name="Balabanova L.A."/>
            <person name="Isaeva M.P."/>
        </authorList>
    </citation>
    <scope>NUCLEOTIDE SEQUENCE</scope>
    <source>
        <strain evidence="2">KCTC 52189</strain>
    </source>
</reference>
<gene>
    <name evidence="2" type="ORF">NO357_07975</name>
</gene>
<dbReference type="RefSeq" id="WP_306735102.1">
    <property type="nucleotide sequence ID" value="NZ_JANHAX010000002.1"/>
</dbReference>
<name>A0AAE3WBU4_9RHOB</name>
<dbReference type="Proteomes" id="UP001226762">
    <property type="component" value="Unassembled WGS sequence"/>
</dbReference>
<evidence type="ECO:0000313" key="3">
    <source>
        <dbReference type="Proteomes" id="UP001226762"/>
    </source>
</evidence>
<feature type="signal peptide" evidence="1">
    <location>
        <begin position="1"/>
        <end position="22"/>
    </location>
</feature>
<evidence type="ECO:0000313" key="2">
    <source>
        <dbReference type="EMBL" id="MDQ2089832.1"/>
    </source>
</evidence>
<sequence>MHLFHATATVLAALCTATPALADLTVEQAWATWKAQVAAYGLTLDARESRDGKALQIGQMRLTFAFPMEMGSAYASFAGPRFEPLGDGRVAVTFPETGHLALGGEVRDEGSLAVVLETSVTGAQGLMSGTPGEVVSDWKYDSMTFRLLDVAVSGSEVPELSGLFRSGPATLQNVTRIDDSHVTIDGRSAFTSYDFSYEVAVPGSGDVAAMITASGLAEEMATDSVIKLPRGGIDLLGLHAQLRDGMHLETWVTAARTRSDQSTREGDALLMTQTAEMQDYDVTMKLGPAGLDYRGRTGQFSVGGETPDLPVPFTLSGSGVDFHLLVPLLMGEDQDVALRMGLYDLAMADGLWALFDPEGQLSRDPATLVIDLGATVSLLFEFLDVRAMIGGARPPELPVMAKTARLNDLRIAAAGAELTGEGDITLDYTDWETFDGMPAPDGRASFQLTGAHALLDKLIAMGLVSEEDAMGARLVLGMVSKPDGDTDSLRSEIEVRKTGEVVANGVRLK</sequence>
<accession>A0AAE3WBU4</accession>